<dbReference type="InterPro" id="IPR012902">
    <property type="entry name" value="N_methyl_site"/>
</dbReference>
<dbReference type="AlphaFoldDB" id="A0A1S1NC28"/>
<dbReference type="RefSeq" id="WP_070991137.1">
    <property type="nucleotide sequence ID" value="NZ_CBCSHD010000003.1"/>
</dbReference>
<gene>
    <name evidence="2" type="ORF">BIW53_06920</name>
</gene>
<dbReference type="NCBIfam" id="TIGR02532">
    <property type="entry name" value="IV_pilin_GFxxxE"/>
    <property type="match status" value="1"/>
</dbReference>
<feature type="transmembrane region" description="Helical" evidence="1">
    <location>
        <begin position="16"/>
        <end position="35"/>
    </location>
</feature>
<dbReference type="Proteomes" id="UP000180253">
    <property type="component" value="Unassembled WGS sequence"/>
</dbReference>
<proteinExistence type="predicted"/>
<evidence type="ECO:0000313" key="2">
    <source>
        <dbReference type="EMBL" id="OHU96271.1"/>
    </source>
</evidence>
<organism evidence="2 3">
    <name type="scientific">Pseudoalteromonas byunsanensis</name>
    <dbReference type="NCBI Taxonomy" id="327939"/>
    <lineage>
        <taxon>Bacteria</taxon>
        <taxon>Pseudomonadati</taxon>
        <taxon>Pseudomonadota</taxon>
        <taxon>Gammaproteobacteria</taxon>
        <taxon>Alteromonadales</taxon>
        <taxon>Pseudoalteromonadaceae</taxon>
        <taxon>Pseudoalteromonas</taxon>
    </lineage>
</organism>
<accession>A0A1S1NC28</accession>
<keyword evidence="1" id="KW-0472">Membrane</keyword>
<comment type="caution">
    <text evidence="2">The sequence shown here is derived from an EMBL/GenBank/DDBJ whole genome shotgun (WGS) entry which is preliminary data.</text>
</comment>
<name>A0A1S1NC28_9GAMM</name>
<dbReference type="Gene3D" id="3.30.700.10">
    <property type="entry name" value="Glycoprotein, Type 4 Pilin"/>
    <property type="match status" value="1"/>
</dbReference>
<dbReference type="SUPFAM" id="SSF54523">
    <property type="entry name" value="Pili subunits"/>
    <property type="match status" value="1"/>
</dbReference>
<protein>
    <submittedName>
        <fullName evidence="2">Type II secretion system protein GspH</fullName>
    </submittedName>
</protein>
<dbReference type="EMBL" id="MNAN01000027">
    <property type="protein sequence ID" value="OHU96271.1"/>
    <property type="molecule type" value="Genomic_DNA"/>
</dbReference>
<keyword evidence="1" id="KW-0812">Transmembrane</keyword>
<evidence type="ECO:0000256" key="1">
    <source>
        <dbReference type="SAM" id="Phobius"/>
    </source>
</evidence>
<reference evidence="2 3" key="1">
    <citation type="submission" date="2016-10" db="EMBL/GenBank/DDBJ databases">
        <title>Pseudoalteromonas amylolytica sp. nov., isolated from the surface seawater.</title>
        <authorList>
            <person name="Wu Y.-H."/>
            <person name="Cheng H."/>
            <person name="Jin X.-B."/>
            <person name="Wang C.-S."/>
            <person name="Xu X.-W."/>
        </authorList>
    </citation>
    <scope>NUCLEOTIDE SEQUENCE [LARGE SCALE GENOMIC DNA]</scope>
    <source>
        <strain evidence="2 3">JCM 12483</strain>
    </source>
</reference>
<dbReference type="InterPro" id="IPR045584">
    <property type="entry name" value="Pilin-like"/>
</dbReference>
<dbReference type="Pfam" id="PF07963">
    <property type="entry name" value="N_methyl"/>
    <property type="match status" value="1"/>
</dbReference>
<keyword evidence="3" id="KW-1185">Reference proteome</keyword>
<evidence type="ECO:0000313" key="3">
    <source>
        <dbReference type="Proteomes" id="UP000180253"/>
    </source>
</evidence>
<dbReference type="OrthoDB" id="7056613at2"/>
<sequence>MIAGSKYVRGFSLAELLITLLILTMVVSLAMPSFVRQIKQDRIVSNANYLSAFYKYSRSEAVKQSKTLQLVADPSKWLLKSLIDGQWVTVHEFSVEDDSIEVEYANRVITSTGEIDQALNILITDNDADTTDYRLCVLQSGQSWIGEAGKNCV</sequence>
<dbReference type="STRING" id="327939.BIW53_06920"/>
<keyword evidence="1" id="KW-1133">Transmembrane helix</keyword>